<gene>
    <name evidence="1" type="ORF">QWZ10_03065</name>
</gene>
<proteinExistence type="predicted"/>
<keyword evidence="2" id="KW-1185">Reference proteome</keyword>
<evidence type="ECO:0000313" key="2">
    <source>
        <dbReference type="Proteomes" id="UP001243846"/>
    </source>
</evidence>
<organism evidence="1 2">
    <name type="scientific">Paracoccus cavernae</name>
    <dbReference type="NCBI Taxonomy" id="1571207"/>
    <lineage>
        <taxon>Bacteria</taxon>
        <taxon>Pseudomonadati</taxon>
        <taxon>Pseudomonadota</taxon>
        <taxon>Alphaproteobacteria</taxon>
        <taxon>Rhodobacterales</taxon>
        <taxon>Paracoccaceae</taxon>
        <taxon>Paracoccus</taxon>
    </lineage>
</organism>
<comment type="caution">
    <text evidence="1">The sequence shown here is derived from an EMBL/GenBank/DDBJ whole genome shotgun (WGS) entry which is preliminary data.</text>
</comment>
<dbReference type="Proteomes" id="UP001243846">
    <property type="component" value="Unassembled WGS sequence"/>
</dbReference>
<accession>A0ABT8D551</accession>
<sequence length="392" mass="43781">MRALRFMDWMATNGSPVAHWSDRAEPQDASWAGPAGVPLEVMVKLANETGTDPWFTLPHLADPQYIEQFASYVRDQLDPKLTPWYEYSNEVWNWQFPQAQWANEQGQALWPDLGTAWVEYYAGKSVEMAQIIDKTYGPKPAQSYHKVISTQTGWLSLEEAILDAPAWRKMAVGRKLPSATFDSYAITGYFDASLGRDDKPKLVKEWLAQSLAAAESAADAAGLTRAAKDAYVAGHLYDLAGDLAIRELRDGSVSGDPAGSLKELFSTFAYHKKIADQRGLRLVMYEGGTHVVGVGPWADDEELTGFFVWLNQSEGMGQLYTELLAGWKAQGGTMFNAFVDIGRHNKHGSWGNLQHIDDSSARWDALIRFNRDTPAWWESRANGTFVTRSESE</sequence>
<reference evidence="2" key="1">
    <citation type="journal article" date="2019" name="Int. J. Syst. Evol. Microbiol.">
        <title>The Global Catalogue of Microorganisms (GCM) 10K type strain sequencing project: providing services to taxonomists for standard genome sequencing and annotation.</title>
        <authorList>
            <consortium name="The Broad Institute Genomics Platform"/>
            <consortium name="The Broad Institute Genome Sequencing Center for Infectious Disease"/>
            <person name="Wu L."/>
            <person name="Ma J."/>
        </authorList>
    </citation>
    <scope>NUCLEOTIDE SEQUENCE [LARGE SCALE GENOMIC DNA]</scope>
    <source>
        <strain evidence="2">CECT 8482</strain>
    </source>
</reference>
<dbReference type="EMBL" id="JAUFRC010000001">
    <property type="protein sequence ID" value="MDN3711053.1"/>
    <property type="molecule type" value="Genomic_DNA"/>
</dbReference>
<protein>
    <submittedName>
        <fullName evidence="1">Uncharacterized protein</fullName>
    </submittedName>
</protein>
<evidence type="ECO:0000313" key="1">
    <source>
        <dbReference type="EMBL" id="MDN3711053.1"/>
    </source>
</evidence>
<name>A0ABT8D551_9RHOB</name>